<dbReference type="OrthoDB" id="5205528at2759"/>
<keyword evidence="7" id="KW-0862">Zinc</keyword>
<evidence type="ECO:0000256" key="2">
    <source>
        <dbReference type="ARBA" id="ARBA00022963"/>
    </source>
</evidence>
<keyword evidence="12" id="KW-1185">Reference proteome</keyword>
<dbReference type="InterPro" id="IPR025202">
    <property type="entry name" value="PLD-like_dom"/>
</dbReference>
<keyword evidence="2" id="KW-0442">Lipid degradation</keyword>
<gene>
    <name evidence="11" type="ORF">MCOR_42639</name>
</gene>
<feature type="domain" description="PLD phosphodiesterase" evidence="9">
    <location>
        <begin position="157"/>
        <end position="184"/>
    </location>
</feature>
<keyword evidence="3" id="KW-0443">Lipid metabolism</keyword>
<dbReference type="PANTHER" id="PTHR43856:SF1">
    <property type="entry name" value="MITOCHONDRIAL CARDIOLIPIN HYDROLASE"/>
    <property type="match status" value="1"/>
</dbReference>
<dbReference type="PROSITE" id="PS50103">
    <property type="entry name" value="ZF_C3H1"/>
    <property type="match status" value="1"/>
</dbReference>
<evidence type="ECO:0000313" key="12">
    <source>
        <dbReference type="Proteomes" id="UP000507470"/>
    </source>
</evidence>
<dbReference type="GO" id="GO:0008270">
    <property type="term" value="F:zinc ion binding"/>
    <property type="evidence" value="ECO:0007669"/>
    <property type="project" value="UniProtKB-KW"/>
</dbReference>
<name>A0A6J8DN25_MYTCO</name>
<dbReference type="InterPro" id="IPR000571">
    <property type="entry name" value="Znf_CCCH"/>
</dbReference>
<evidence type="ECO:0000256" key="3">
    <source>
        <dbReference type="ARBA" id="ARBA00023098"/>
    </source>
</evidence>
<keyword evidence="1 11" id="KW-0378">Hydrolase</keyword>
<dbReference type="Gene3D" id="3.30.870.10">
    <property type="entry name" value="Endonuclease Chain A"/>
    <property type="match status" value="1"/>
</dbReference>
<sequence length="220" mass="25470">MIEKPREMSTFILRSGVLILSFGIASEIVYQIYKRVNTKNKGKRRKFPKTEVLFFPDETVACKSYFTDDYGCRNSNCRFTHEENSLSKLFTYLMSARTSIDICIFVITCSDLAELLIQSHKKGVVVRVVTDNEQVDVPGSQIWKLRKAGIPVRIDNSSFFMHHKFAIIDQEHLMNGSFNWTQKAITGNQENILITNNEDIVLPFISEFQKLWLKFDPNQN</sequence>
<dbReference type="SUPFAM" id="SSF56024">
    <property type="entry name" value="Phospholipase D/nuclease"/>
    <property type="match status" value="1"/>
</dbReference>
<feature type="transmembrane region" description="Helical" evidence="8">
    <location>
        <begin position="12"/>
        <end position="33"/>
    </location>
</feature>
<evidence type="ECO:0000256" key="8">
    <source>
        <dbReference type="SAM" id="Phobius"/>
    </source>
</evidence>
<comment type="similarity">
    <text evidence="4">Belongs to the phospholipase D family. MitoPLD/Zucchini subfamily.</text>
</comment>
<dbReference type="GO" id="GO:0016891">
    <property type="term" value="F:RNA endonuclease activity producing 5'-phosphomonoesters, hydrolytic mechanism"/>
    <property type="evidence" value="ECO:0007669"/>
    <property type="project" value="TreeGrafter"/>
</dbReference>
<dbReference type="Pfam" id="PF13091">
    <property type="entry name" value="PLDc_2"/>
    <property type="match status" value="1"/>
</dbReference>
<proteinExistence type="inferred from homology"/>
<dbReference type="GO" id="GO:0005739">
    <property type="term" value="C:mitochondrion"/>
    <property type="evidence" value="ECO:0007669"/>
    <property type="project" value="TreeGrafter"/>
</dbReference>
<dbReference type="AlphaFoldDB" id="A0A6J8DN25"/>
<evidence type="ECO:0000313" key="11">
    <source>
        <dbReference type="EMBL" id="CAC5409335.1"/>
    </source>
</evidence>
<evidence type="ECO:0000256" key="6">
    <source>
        <dbReference type="ARBA" id="ARBA00043167"/>
    </source>
</evidence>
<evidence type="ECO:0000259" key="9">
    <source>
        <dbReference type="PROSITE" id="PS50035"/>
    </source>
</evidence>
<evidence type="ECO:0000256" key="7">
    <source>
        <dbReference type="PROSITE-ProRule" id="PRU00723"/>
    </source>
</evidence>
<protein>
    <recommendedName>
        <fullName evidence="5">Mitochondrial cardiolipin hydrolase</fullName>
    </recommendedName>
    <alternativeName>
        <fullName evidence="6">Mitochondrial phospholipase</fullName>
    </alternativeName>
</protein>
<evidence type="ECO:0000256" key="5">
    <source>
        <dbReference type="ARBA" id="ARBA00040549"/>
    </source>
</evidence>
<dbReference type="PROSITE" id="PS50035">
    <property type="entry name" value="PLD"/>
    <property type="match status" value="1"/>
</dbReference>
<accession>A0A6J8DN25</accession>
<reference evidence="11 12" key="1">
    <citation type="submission" date="2020-06" db="EMBL/GenBank/DDBJ databases">
        <authorList>
            <person name="Li R."/>
            <person name="Bekaert M."/>
        </authorList>
    </citation>
    <scope>NUCLEOTIDE SEQUENCE [LARGE SCALE GENOMIC DNA]</scope>
    <source>
        <strain evidence="12">wild</strain>
    </source>
</reference>
<dbReference type="Proteomes" id="UP000507470">
    <property type="component" value="Unassembled WGS sequence"/>
</dbReference>
<keyword evidence="8" id="KW-1133">Transmembrane helix</keyword>
<evidence type="ECO:0000259" key="10">
    <source>
        <dbReference type="PROSITE" id="PS50103"/>
    </source>
</evidence>
<keyword evidence="7" id="KW-0863">Zinc-finger</keyword>
<dbReference type="CDD" id="cd09171">
    <property type="entry name" value="PLDc_vPLD6_like"/>
    <property type="match status" value="1"/>
</dbReference>
<keyword evidence="8" id="KW-0812">Transmembrane</keyword>
<dbReference type="SMART" id="SM00155">
    <property type="entry name" value="PLDc"/>
    <property type="match status" value="1"/>
</dbReference>
<keyword evidence="7" id="KW-0479">Metal-binding</keyword>
<dbReference type="InterPro" id="IPR001736">
    <property type="entry name" value="PLipase_D/transphosphatidylase"/>
</dbReference>
<feature type="domain" description="C3H1-type" evidence="10">
    <location>
        <begin position="56"/>
        <end position="84"/>
    </location>
</feature>
<dbReference type="GO" id="GO:0016042">
    <property type="term" value="P:lipid catabolic process"/>
    <property type="evidence" value="ECO:0007669"/>
    <property type="project" value="UniProtKB-KW"/>
</dbReference>
<feature type="zinc finger region" description="C3H1-type" evidence="7">
    <location>
        <begin position="56"/>
        <end position="84"/>
    </location>
</feature>
<dbReference type="EMBL" id="CACVKT020007641">
    <property type="protein sequence ID" value="CAC5409335.1"/>
    <property type="molecule type" value="Genomic_DNA"/>
</dbReference>
<dbReference type="GO" id="GO:0034587">
    <property type="term" value="P:piRNA processing"/>
    <property type="evidence" value="ECO:0007669"/>
    <property type="project" value="TreeGrafter"/>
</dbReference>
<organism evidence="11 12">
    <name type="scientific">Mytilus coruscus</name>
    <name type="common">Sea mussel</name>
    <dbReference type="NCBI Taxonomy" id="42192"/>
    <lineage>
        <taxon>Eukaryota</taxon>
        <taxon>Metazoa</taxon>
        <taxon>Spiralia</taxon>
        <taxon>Lophotrochozoa</taxon>
        <taxon>Mollusca</taxon>
        <taxon>Bivalvia</taxon>
        <taxon>Autobranchia</taxon>
        <taxon>Pteriomorphia</taxon>
        <taxon>Mytilida</taxon>
        <taxon>Mytiloidea</taxon>
        <taxon>Mytilidae</taxon>
        <taxon>Mytilinae</taxon>
        <taxon>Mytilus</taxon>
    </lineage>
</organism>
<evidence type="ECO:0000256" key="1">
    <source>
        <dbReference type="ARBA" id="ARBA00022801"/>
    </source>
</evidence>
<dbReference type="PANTHER" id="PTHR43856">
    <property type="entry name" value="CARDIOLIPIN HYDROLASE"/>
    <property type="match status" value="1"/>
</dbReference>
<keyword evidence="8" id="KW-0472">Membrane</keyword>
<dbReference type="InterPro" id="IPR051406">
    <property type="entry name" value="PLD_domain"/>
</dbReference>
<evidence type="ECO:0000256" key="4">
    <source>
        <dbReference type="ARBA" id="ARBA00038012"/>
    </source>
</evidence>